<dbReference type="NCBIfam" id="TIGR00826">
    <property type="entry name" value="EIIB_glc"/>
    <property type="match status" value="1"/>
</dbReference>
<keyword evidence="5" id="KW-0808">Transferase</keyword>
<dbReference type="STRING" id="264697.ABE28_001120"/>
<keyword evidence="7 13" id="KW-0812">Transmembrane</keyword>
<feature type="transmembrane region" description="Helical" evidence="13">
    <location>
        <begin position="252"/>
        <end position="269"/>
    </location>
</feature>
<dbReference type="FunFam" id="3.30.1360.60:FF:000001">
    <property type="entry name" value="PTS system glucose-specific IIBC component PtsG"/>
    <property type="match status" value="1"/>
</dbReference>
<evidence type="ECO:0000256" key="11">
    <source>
        <dbReference type="PROSITE-ProRule" id="PRU00421"/>
    </source>
</evidence>
<dbReference type="InterPro" id="IPR001127">
    <property type="entry name" value="PTS_EIIA_1_perm"/>
</dbReference>
<dbReference type="InterPro" id="IPR050429">
    <property type="entry name" value="PTS_Glucose_EIICBA"/>
</dbReference>
<dbReference type="InterPro" id="IPR036878">
    <property type="entry name" value="Glu_permease_IIB"/>
</dbReference>
<dbReference type="PROSITE" id="PS51093">
    <property type="entry name" value="PTS_EIIA_TYPE_1"/>
    <property type="match status" value="1"/>
</dbReference>
<evidence type="ECO:0000259" key="15">
    <source>
        <dbReference type="PROSITE" id="PS51098"/>
    </source>
</evidence>
<evidence type="ECO:0000256" key="13">
    <source>
        <dbReference type="SAM" id="Phobius"/>
    </source>
</evidence>
<dbReference type="GO" id="GO:0015764">
    <property type="term" value="P:N-acetylglucosamine transport"/>
    <property type="evidence" value="ECO:0007669"/>
    <property type="project" value="TreeGrafter"/>
</dbReference>
<keyword evidence="6" id="KW-0598">Phosphotransferase system</keyword>
<keyword evidence="4" id="KW-0762">Sugar transport</keyword>
<dbReference type="NCBIfam" id="TIGR00830">
    <property type="entry name" value="PTBA"/>
    <property type="match status" value="1"/>
</dbReference>
<dbReference type="GO" id="GO:0005886">
    <property type="term" value="C:plasma membrane"/>
    <property type="evidence" value="ECO:0007669"/>
    <property type="project" value="UniProtKB-SubCell"/>
</dbReference>
<dbReference type="InterPro" id="IPR013013">
    <property type="entry name" value="PTS_EIIC_1"/>
</dbReference>
<keyword evidence="2" id="KW-0813">Transport</keyword>
<feature type="transmembrane region" description="Helical" evidence="13">
    <location>
        <begin position="130"/>
        <end position="151"/>
    </location>
</feature>
<dbReference type="AlphaFoldDB" id="A0A1B3XID9"/>
<keyword evidence="3" id="KW-1003">Cell membrane</keyword>
<feature type="domain" description="PTS EIIB type-1" evidence="15">
    <location>
        <begin position="379"/>
        <end position="461"/>
    </location>
</feature>
<evidence type="ECO:0000256" key="10">
    <source>
        <dbReference type="ARBA" id="ARBA00023136"/>
    </source>
</evidence>
<dbReference type="GO" id="GO:0015572">
    <property type="term" value="F:N-acetylglucosamine transmembrane transporter activity"/>
    <property type="evidence" value="ECO:0007669"/>
    <property type="project" value="InterPro"/>
</dbReference>
<dbReference type="Gene3D" id="2.70.70.10">
    <property type="entry name" value="Glucose Permease (Domain IIA)"/>
    <property type="match status" value="1"/>
</dbReference>
<dbReference type="GO" id="GO:0008982">
    <property type="term" value="F:protein-N(PI)-phosphohistidine-sugar phosphotransferase activity"/>
    <property type="evidence" value="ECO:0007669"/>
    <property type="project" value="InterPro"/>
</dbReference>
<dbReference type="SUPFAM" id="SSF51261">
    <property type="entry name" value="Duplicated hybrid motif"/>
    <property type="match status" value="1"/>
</dbReference>
<dbReference type="Gene3D" id="3.30.1360.60">
    <property type="entry name" value="Glucose permease domain IIB"/>
    <property type="match status" value="1"/>
</dbReference>
<evidence type="ECO:0000256" key="5">
    <source>
        <dbReference type="ARBA" id="ARBA00022679"/>
    </source>
</evidence>
<dbReference type="PROSITE" id="PS00371">
    <property type="entry name" value="PTS_EIIA_TYPE_1_HIS"/>
    <property type="match status" value="1"/>
</dbReference>
<feature type="transmembrane region" description="Helical" evidence="13">
    <location>
        <begin position="163"/>
        <end position="182"/>
    </location>
</feature>
<dbReference type="PROSITE" id="PS51103">
    <property type="entry name" value="PTS_EIIC_TYPE_1"/>
    <property type="match status" value="1"/>
</dbReference>
<keyword evidence="18" id="KW-1185">Reference proteome</keyword>
<sequence length="636" mass="68025">MLGFLQKIGKALMLPIAVLPAAAILLRLGQPDLLDIAFMAAAGKAIFDNLALLFALGIAIGLSKDGSGAAALAGLVGYFVLTNGTQAINKDIDMAVLGGIISGIVAALLYNRFSDIRLPEWLGFFSGKRFVPIITSLAMIILAGIFGIVWPPIQDGINNIGDWITGAGALGAGVFGVLNRLLLPVGLHHVLNSMVWFVFGEFNGATGDINRFFAGDPTAGPFMTGFFPIMMFGLPAAALAMIAAAKKEKRKLVTGMLVGLAFTSFLTGITEPIEFLFMFIAPVLYVIHALLTGVSLALAVMLDIHHGFGFSAGAIDYVLNFGIAQKPLWLIPIGLVYAAVYFVIFYFVIKIMDLKTPGREDDEEEAEEETFVKTGDKYTDMGSLFIQDLGGEENIKVIDNCATRLRLEVADSANVNEAALKRHGARGVMKLNKSSVQVIVGTNVEFVANAMKQLVKNGVTPSQVKMAPTAQAEEDKSAGNQALGANDFVLPIEGTVLPIEEVPDQVFAMKMMGDGFAIEPANGKLVSPIDGEVLSIFPTNHALGLKMDNGLEILIHVGLDTVKLNGEGFTPLVKEGQRITKGTPLLDIDLEFVKRNAPSTVTPIIFTNLSEGTAVKLQKSGSQKHNTPDIIRLEKH</sequence>
<reference evidence="17 18" key="1">
    <citation type="submission" date="2016-08" db="EMBL/GenBank/DDBJ databases">
        <title>Complete genome sequence of Bacillus muralis G25-68, a strain with toxicity to nematodes.</title>
        <authorList>
            <person name="Zheng Z."/>
        </authorList>
    </citation>
    <scope>NUCLEOTIDE SEQUENCE [LARGE SCALE GENOMIC DNA]</scope>
    <source>
        <strain evidence="17 18">G25-68</strain>
    </source>
</reference>
<dbReference type="RefSeq" id="WP_064462188.1">
    <property type="nucleotide sequence ID" value="NZ_CP017080.1"/>
</dbReference>
<feature type="transmembrane region" description="Helical" evidence="13">
    <location>
        <begin position="94"/>
        <end position="110"/>
    </location>
</feature>
<evidence type="ECO:0000313" key="17">
    <source>
        <dbReference type="EMBL" id="AOH52959.1"/>
    </source>
</evidence>
<feature type="transmembrane region" description="Helical" evidence="13">
    <location>
        <begin position="69"/>
        <end position="88"/>
    </location>
</feature>
<evidence type="ECO:0000256" key="3">
    <source>
        <dbReference type="ARBA" id="ARBA00022475"/>
    </source>
</evidence>
<dbReference type="FunFam" id="2.70.70.10:FF:000001">
    <property type="entry name" value="PTS system glucose-specific IIA component"/>
    <property type="match status" value="1"/>
</dbReference>
<dbReference type="Proteomes" id="UP000077926">
    <property type="component" value="Chromosome"/>
</dbReference>
<feature type="transmembrane region" description="Helical" evidence="13">
    <location>
        <begin position="12"/>
        <end position="30"/>
    </location>
</feature>
<name>A0A1B3XID9_9BACI</name>
<comment type="subcellular location">
    <subcellularLocation>
        <location evidence="1">Cell membrane</location>
        <topology evidence="1">Multi-pass membrane protein</topology>
    </subcellularLocation>
</comment>
<dbReference type="PANTHER" id="PTHR30009:SF4">
    <property type="entry name" value="PTS SYSTEM N-ACETYLGLUCOSAMINE-SPECIFIC EIICBA COMPONENT"/>
    <property type="match status" value="1"/>
</dbReference>
<dbReference type="GO" id="GO:0090563">
    <property type="term" value="F:protein-phosphocysteine-sugar phosphotransferase activity"/>
    <property type="evidence" value="ECO:0007669"/>
    <property type="project" value="TreeGrafter"/>
</dbReference>
<dbReference type="SUPFAM" id="SSF55604">
    <property type="entry name" value="Glucose permease domain IIB"/>
    <property type="match status" value="1"/>
</dbReference>
<protein>
    <submittedName>
        <fullName evidence="17">PTS N-acetyl glucosamine transporter subunit IIABC</fullName>
    </submittedName>
</protein>
<dbReference type="OrthoDB" id="9764327at2"/>
<dbReference type="Pfam" id="PF00367">
    <property type="entry name" value="PTS_EIIB"/>
    <property type="match status" value="1"/>
</dbReference>
<dbReference type="GO" id="GO:0016301">
    <property type="term" value="F:kinase activity"/>
    <property type="evidence" value="ECO:0007669"/>
    <property type="project" value="UniProtKB-KW"/>
</dbReference>
<keyword evidence="9 13" id="KW-1133">Transmembrane helix</keyword>
<dbReference type="NCBIfam" id="TIGR01998">
    <property type="entry name" value="PTS-II-BC-nag"/>
    <property type="match status" value="1"/>
</dbReference>
<dbReference type="InterPro" id="IPR018113">
    <property type="entry name" value="PTrfase_EIIB_Cys"/>
</dbReference>
<evidence type="ECO:0000259" key="16">
    <source>
        <dbReference type="PROSITE" id="PS51103"/>
    </source>
</evidence>
<dbReference type="PROSITE" id="PS01035">
    <property type="entry name" value="PTS_EIIB_TYPE_1_CYS"/>
    <property type="match status" value="1"/>
</dbReference>
<dbReference type="PROSITE" id="PS51098">
    <property type="entry name" value="PTS_EIIB_TYPE_1"/>
    <property type="match status" value="1"/>
</dbReference>
<dbReference type="InterPro" id="IPR011055">
    <property type="entry name" value="Dup_hybrid_motif"/>
</dbReference>
<dbReference type="EMBL" id="CP017080">
    <property type="protein sequence ID" value="AOH52959.1"/>
    <property type="molecule type" value="Genomic_DNA"/>
</dbReference>
<gene>
    <name evidence="17" type="ORF">ABE28_001120</name>
</gene>
<dbReference type="GO" id="GO:0009401">
    <property type="term" value="P:phosphoenolpyruvate-dependent sugar phosphotransferase system"/>
    <property type="evidence" value="ECO:0007669"/>
    <property type="project" value="UniProtKB-KW"/>
</dbReference>
<dbReference type="PANTHER" id="PTHR30009">
    <property type="entry name" value="CYTOCHROME C-TYPE SYNTHESIS PROTEIN AND PTS TRANSMEMBRANE COMPONENT"/>
    <property type="match status" value="1"/>
</dbReference>
<dbReference type="KEGG" id="bmur:ABE28_001120"/>
<feature type="domain" description="PTS EIIA type-1" evidence="14">
    <location>
        <begin position="504"/>
        <end position="608"/>
    </location>
</feature>
<dbReference type="InterPro" id="IPR003352">
    <property type="entry name" value="PTS_EIIC"/>
</dbReference>
<evidence type="ECO:0000256" key="1">
    <source>
        <dbReference type="ARBA" id="ARBA00004651"/>
    </source>
</evidence>
<keyword evidence="8" id="KW-0418">Kinase</keyword>
<dbReference type="Pfam" id="PF02378">
    <property type="entry name" value="PTS_EIIC"/>
    <property type="match status" value="1"/>
</dbReference>
<feature type="region of interest" description="Disordered" evidence="12">
    <location>
        <begin position="617"/>
        <end position="636"/>
    </location>
</feature>
<evidence type="ECO:0000256" key="4">
    <source>
        <dbReference type="ARBA" id="ARBA00022597"/>
    </source>
</evidence>
<dbReference type="InterPro" id="IPR001996">
    <property type="entry name" value="PTS_IIB_1"/>
</dbReference>
<evidence type="ECO:0000256" key="7">
    <source>
        <dbReference type="ARBA" id="ARBA00022692"/>
    </source>
</evidence>
<evidence type="ECO:0000259" key="14">
    <source>
        <dbReference type="PROSITE" id="PS51093"/>
    </source>
</evidence>
<dbReference type="Pfam" id="PF00358">
    <property type="entry name" value="PTS_EIIA_1"/>
    <property type="match status" value="1"/>
</dbReference>
<feature type="transmembrane region" description="Helical" evidence="13">
    <location>
        <begin position="36"/>
        <end position="62"/>
    </location>
</feature>
<feature type="transmembrane region" description="Helical" evidence="13">
    <location>
        <begin position="194"/>
        <end position="213"/>
    </location>
</feature>
<feature type="transmembrane region" description="Helical" evidence="13">
    <location>
        <begin position="329"/>
        <end position="349"/>
    </location>
</feature>
<accession>A0A1B3XID9</accession>
<evidence type="ECO:0000256" key="9">
    <source>
        <dbReference type="ARBA" id="ARBA00022989"/>
    </source>
</evidence>
<evidence type="ECO:0000256" key="2">
    <source>
        <dbReference type="ARBA" id="ARBA00022448"/>
    </source>
</evidence>
<dbReference type="CDD" id="cd00212">
    <property type="entry name" value="PTS_IIB_glc"/>
    <property type="match status" value="1"/>
</dbReference>
<organism evidence="17 18">
    <name type="scientific">Peribacillus muralis</name>
    <dbReference type="NCBI Taxonomy" id="264697"/>
    <lineage>
        <taxon>Bacteria</taxon>
        <taxon>Bacillati</taxon>
        <taxon>Bacillota</taxon>
        <taxon>Bacilli</taxon>
        <taxon>Bacillales</taxon>
        <taxon>Bacillaceae</taxon>
        <taxon>Peribacillus</taxon>
    </lineage>
</organism>
<feature type="domain" description="PTS EIIC type-1" evidence="16">
    <location>
        <begin position="1"/>
        <end position="361"/>
    </location>
</feature>
<evidence type="ECO:0000256" key="12">
    <source>
        <dbReference type="SAM" id="MobiDB-lite"/>
    </source>
</evidence>
<feature type="active site" description="Phosphocysteine intermediate; for EIIB activity" evidence="11">
    <location>
        <position position="401"/>
    </location>
</feature>
<keyword evidence="10 13" id="KW-0472">Membrane</keyword>
<feature type="transmembrane region" description="Helical" evidence="13">
    <location>
        <begin position="275"/>
        <end position="300"/>
    </location>
</feature>
<dbReference type="GO" id="GO:0019866">
    <property type="term" value="C:organelle inner membrane"/>
    <property type="evidence" value="ECO:0007669"/>
    <property type="project" value="InterPro"/>
</dbReference>
<dbReference type="InterPro" id="IPR010974">
    <property type="entry name" value="PTS_IIBC_nag"/>
</dbReference>
<evidence type="ECO:0000256" key="8">
    <source>
        <dbReference type="ARBA" id="ARBA00022777"/>
    </source>
</evidence>
<evidence type="ECO:0000256" key="6">
    <source>
        <dbReference type="ARBA" id="ARBA00022683"/>
    </source>
</evidence>
<proteinExistence type="predicted"/>
<feature type="transmembrane region" description="Helical" evidence="13">
    <location>
        <begin position="225"/>
        <end position="245"/>
    </location>
</feature>
<evidence type="ECO:0000313" key="18">
    <source>
        <dbReference type="Proteomes" id="UP000077926"/>
    </source>
</evidence>